<dbReference type="Proteomes" id="UP000275408">
    <property type="component" value="Unassembled WGS sequence"/>
</dbReference>
<proteinExistence type="predicted"/>
<reference evidence="2 3" key="1">
    <citation type="journal article" date="2018" name="Sci. Rep.">
        <title>Comparative analysis of the Pocillopora damicornis genome highlights role of immune system in coral evolution.</title>
        <authorList>
            <person name="Cunning R."/>
            <person name="Bay R.A."/>
            <person name="Gillette P."/>
            <person name="Baker A.C."/>
            <person name="Traylor-Knowles N."/>
        </authorList>
    </citation>
    <scope>NUCLEOTIDE SEQUENCE [LARGE SCALE GENOMIC DNA]</scope>
    <source>
        <strain evidence="2">RSMAS</strain>
        <tissue evidence="2">Whole animal</tissue>
    </source>
</reference>
<evidence type="ECO:0000256" key="1">
    <source>
        <dbReference type="SAM" id="MobiDB-lite"/>
    </source>
</evidence>
<sequence length="90" mass="9993">MTSALSNWCSNRAASSRLFREHILRQSKSDEVTGRTGEADGLGDIPATQPPLTTPLERRHIPLQLSMTHGQLGVLTQSFVVETFLNKELF</sequence>
<evidence type="ECO:0000313" key="2">
    <source>
        <dbReference type="EMBL" id="RMX49693.1"/>
    </source>
</evidence>
<gene>
    <name evidence="2" type="ORF">pdam_00024531</name>
</gene>
<name>A0A3M6U7Q3_POCDA</name>
<feature type="region of interest" description="Disordered" evidence="1">
    <location>
        <begin position="28"/>
        <end position="54"/>
    </location>
</feature>
<dbReference type="EMBL" id="RCHS01002072">
    <property type="protein sequence ID" value="RMX49693.1"/>
    <property type="molecule type" value="Genomic_DNA"/>
</dbReference>
<organism evidence="2 3">
    <name type="scientific">Pocillopora damicornis</name>
    <name type="common">Cauliflower coral</name>
    <name type="synonym">Millepora damicornis</name>
    <dbReference type="NCBI Taxonomy" id="46731"/>
    <lineage>
        <taxon>Eukaryota</taxon>
        <taxon>Metazoa</taxon>
        <taxon>Cnidaria</taxon>
        <taxon>Anthozoa</taxon>
        <taxon>Hexacorallia</taxon>
        <taxon>Scleractinia</taxon>
        <taxon>Astrocoeniina</taxon>
        <taxon>Pocilloporidae</taxon>
        <taxon>Pocillopora</taxon>
    </lineage>
</organism>
<keyword evidence="3" id="KW-1185">Reference proteome</keyword>
<dbReference type="AlphaFoldDB" id="A0A3M6U7Q3"/>
<dbReference type="OrthoDB" id="10264588at2759"/>
<evidence type="ECO:0000313" key="3">
    <source>
        <dbReference type="Proteomes" id="UP000275408"/>
    </source>
</evidence>
<protein>
    <submittedName>
        <fullName evidence="2">Uncharacterized protein</fullName>
    </submittedName>
</protein>
<accession>A0A3M6U7Q3</accession>
<comment type="caution">
    <text evidence="2">The sequence shown here is derived from an EMBL/GenBank/DDBJ whole genome shotgun (WGS) entry which is preliminary data.</text>
</comment>